<keyword evidence="2 6" id="KW-0812">Transmembrane</keyword>
<feature type="domain" description="Lipopolysaccharide assembly protein A" evidence="7">
    <location>
        <begin position="24"/>
        <end position="86"/>
    </location>
</feature>
<dbReference type="RefSeq" id="WP_114745263.1">
    <property type="nucleotide sequence ID" value="NZ_QQAY01000003.1"/>
</dbReference>
<feature type="transmembrane region" description="Helical" evidence="6">
    <location>
        <begin position="7"/>
        <end position="25"/>
    </location>
</feature>
<keyword evidence="9" id="KW-1185">Reference proteome</keyword>
<evidence type="ECO:0000256" key="2">
    <source>
        <dbReference type="ARBA" id="ARBA00022692"/>
    </source>
</evidence>
<gene>
    <name evidence="8" type="ORF">DFR59_103181</name>
</gene>
<evidence type="ECO:0000256" key="6">
    <source>
        <dbReference type="SAM" id="Phobius"/>
    </source>
</evidence>
<dbReference type="EMBL" id="QQAY01000003">
    <property type="protein sequence ID" value="RDI44116.1"/>
    <property type="molecule type" value="Genomic_DNA"/>
</dbReference>
<reference evidence="8 9" key="1">
    <citation type="submission" date="2018-07" db="EMBL/GenBank/DDBJ databases">
        <title>Genomic Encyclopedia of Type Strains, Phase IV (KMG-IV): sequencing the most valuable type-strain genomes for metagenomic binning, comparative biology and taxonomic classification.</title>
        <authorList>
            <person name="Goeker M."/>
        </authorList>
    </citation>
    <scope>NUCLEOTIDE SEQUENCE [LARGE SCALE GENOMIC DNA]</scope>
    <source>
        <strain evidence="8 9">DSM 25281</strain>
    </source>
</reference>
<keyword evidence="4 6" id="KW-0472">Membrane</keyword>
<feature type="transmembrane region" description="Helical" evidence="6">
    <location>
        <begin position="37"/>
        <end position="62"/>
    </location>
</feature>
<keyword evidence="3 6" id="KW-1133">Transmembrane helix</keyword>
<dbReference type="PANTHER" id="PTHR41335">
    <property type="entry name" value="MEMBRANE PROTEIN-RELATED"/>
    <property type="match status" value="1"/>
</dbReference>
<dbReference type="Pfam" id="PF06305">
    <property type="entry name" value="LapA_dom"/>
    <property type="match status" value="1"/>
</dbReference>
<keyword evidence="1" id="KW-1003">Cell membrane</keyword>
<dbReference type="GO" id="GO:0005886">
    <property type="term" value="C:plasma membrane"/>
    <property type="evidence" value="ECO:0007669"/>
    <property type="project" value="InterPro"/>
</dbReference>
<dbReference type="InterPro" id="IPR010445">
    <property type="entry name" value="LapA_dom"/>
</dbReference>
<evidence type="ECO:0000259" key="7">
    <source>
        <dbReference type="Pfam" id="PF06305"/>
    </source>
</evidence>
<dbReference type="OrthoDB" id="2990728at2"/>
<evidence type="ECO:0000256" key="3">
    <source>
        <dbReference type="ARBA" id="ARBA00022989"/>
    </source>
</evidence>
<evidence type="ECO:0000313" key="9">
    <source>
        <dbReference type="Proteomes" id="UP000255326"/>
    </source>
</evidence>
<comment type="caution">
    <text evidence="8">The sequence shown here is derived from an EMBL/GenBank/DDBJ whole genome shotgun (WGS) entry which is preliminary data.</text>
</comment>
<organism evidence="8 9">
    <name type="scientific">Falsibacillus pallidus</name>
    <dbReference type="NCBI Taxonomy" id="493781"/>
    <lineage>
        <taxon>Bacteria</taxon>
        <taxon>Bacillati</taxon>
        <taxon>Bacillota</taxon>
        <taxon>Bacilli</taxon>
        <taxon>Bacillales</taxon>
        <taxon>Bacillaceae</taxon>
        <taxon>Falsibacillus</taxon>
    </lineage>
</organism>
<accession>A0A370GLH9</accession>
<evidence type="ECO:0000313" key="8">
    <source>
        <dbReference type="EMBL" id="RDI44116.1"/>
    </source>
</evidence>
<dbReference type="Proteomes" id="UP000255326">
    <property type="component" value="Unassembled WGS sequence"/>
</dbReference>
<dbReference type="PANTHER" id="PTHR41335:SF1">
    <property type="entry name" value="MEMBRANE PROTEIN"/>
    <property type="match status" value="1"/>
</dbReference>
<feature type="region of interest" description="Disordered" evidence="5">
    <location>
        <begin position="92"/>
        <end position="113"/>
    </location>
</feature>
<evidence type="ECO:0000256" key="5">
    <source>
        <dbReference type="SAM" id="MobiDB-lite"/>
    </source>
</evidence>
<evidence type="ECO:0000256" key="4">
    <source>
        <dbReference type="ARBA" id="ARBA00023136"/>
    </source>
</evidence>
<evidence type="ECO:0000256" key="1">
    <source>
        <dbReference type="ARBA" id="ARBA00022475"/>
    </source>
</evidence>
<protein>
    <submittedName>
        <fullName evidence="8">Putative integral membrane protein</fullName>
    </submittedName>
</protein>
<name>A0A370GLH9_9BACI</name>
<proteinExistence type="predicted"/>
<dbReference type="AlphaFoldDB" id="A0A370GLH9"/>
<sequence>MKFQWTLLFGIVFALIVAIFAVINVDNVEVNYLFGTAEWPLILVILGSVFMGGIIIGSVGFVRMYSLQRKVKQLEKQNAALQEELNKNSAFKSEESTFNKKNIPDHIDGHEGE</sequence>